<keyword evidence="13" id="KW-0812">Transmembrane</keyword>
<name>A0A2N9WWI2_9NEIS</name>
<dbReference type="EMBL" id="MDVB01000005">
    <property type="protein sequence ID" value="PIT18461.1"/>
    <property type="molecule type" value="Genomic_DNA"/>
</dbReference>
<evidence type="ECO:0000256" key="5">
    <source>
        <dbReference type="ARBA" id="ARBA00012448"/>
    </source>
</evidence>
<evidence type="ECO:0000256" key="8">
    <source>
        <dbReference type="ARBA" id="ARBA00022519"/>
    </source>
</evidence>
<evidence type="ECO:0000256" key="1">
    <source>
        <dbReference type="ARBA" id="ARBA00004249"/>
    </source>
</evidence>
<evidence type="ECO:0000256" key="3">
    <source>
        <dbReference type="ARBA" id="ARBA00007090"/>
    </source>
</evidence>
<dbReference type="SUPFAM" id="SSF56601">
    <property type="entry name" value="beta-lactamase/transpeptidase-like"/>
    <property type="match status" value="1"/>
</dbReference>
<evidence type="ECO:0000256" key="19">
    <source>
        <dbReference type="ARBA" id="ARBA00023136"/>
    </source>
</evidence>
<evidence type="ECO:0000256" key="17">
    <source>
        <dbReference type="ARBA" id="ARBA00022984"/>
    </source>
</evidence>
<dbReference type="InterPro" id="IPR031376">
    <property type="entry name" value="PCB_OB"/>
</dbReference>
<dbReference type="GO" id="GO:0009002">
    <property type="term" value="F:serine-type D-Ala-D-Ala carboxypeptidase activity"/>
    <property type="evidence" value="ECO:0007669"/>
    <property type="project" value="UniProtKB-EC"/>
</dbReference>
<comment type="subcellular location">
    <subcellularLocation>
        <location evidence="1">Cell inner membrane</location>
        <topology evidence="1">Single-pass type II membrane protein</topology>
    </subcellularLocation>
</comment>
<dbReference type="SUPFAM" id="SSF53955">
    <property type="entry name" value="Lysozyme-like"/>
    <property type="match status" value="1"/>
</dbReference>
<evidence type="ECO:0000256" key="24">
    <source>
        <dbReference type="ARBA" id="ARBA00044770"/>
    </source>
</evidence>
<evidence type="ECO:0000256" key="14">
    <source>
        <dbReference type="ARBA" id="ARBA00022801"/>
    </source>
</evidence>
<evidence type="ECO:0000256" key="15">
    <source>
        <dbReference type="ARBA" id="ARBA00022960"/>
    </source>
</evidence>
<evidence type="ECO:0000256" key="23">
    <source>
        <dbReference type="ARBA" id="ARBA00034000"/>
    </source>
</evidence>
<keyword evidence="12" id="KW-0808">Transferase</keyword>
<evidence type="ECO:0000256" key="20">
    <source>
        <dbReference type="ARBA" id="ARBA00023251"/>
    </source>
</evidence>
<keyword evidence="11" id="KW-0328">Glycosyltransferase</keyword>
<dbReference type="InterPro" id="IPR050396">
    <property type="entry name" value="Glycosyltr_51/Transpeptidase"/>
</dbReference>
<dbReference type="InterPro" id="IPR023346">
    <property type="entry name" value="Lysozyme-like_dom_sf"/>
</dbReference>
<comment type="catalytic activity">
    <reaction evidence="25">
        <text>[GlcNAc-(1-&gt;4)-Mur2Ac(oyl-L-Ala-gamma-D-Glu-L-Lys-D-Ala-D-Ala)](n)-di-trans,octa-cis-undecaprenyl diphosphate + beta-D-GlcNAc-(1-&gt;4)-Mur2Ac(oyl-L-Ala-gamma-D-Glu-L-Lys-D-Ala-D-Ala)-di-trans,octa-cis-undecaprenyl diphosphate = [GlcNAc-(1-&gt;4)-Mur2Ac(oyl-L-Ala-gamma-D-Glu-L-Lys-D-Ala-D-Ala)](n+1)-di-trans,octa-cis-undecaprenyl diphosphate + di-trans,octa-cis-undecaprenyl diphosphate + H(+)</text>
        <dbReference type="Rhea" id="RHEA:23708"/>
        <dbReference type="Rhea" id="RHEA-COMP:9602"/>
        <dbReference type="Rhea" id="RHEA-COMP:9603"/>
        <dbReference type="ChEBI" id="CHEBI:15378"/>
        <dbReference type="ChEBI" id="CHEBI:58405"/>
        <dbReference type="ChEBI" id="CHEBI:60033"/>
        <dbReference type="ChEBI" id="CHEBI:78435"/>
        <dbReference type="EC" id="2.4.99.28"/>
    </reaction>
</comment>
<reference evidence="31 32" key="1">
    <citation type="journal article" date="2017" name="MBio">
        <title>Type VI secretion-mediated competition in the bee gut microbiome.</title>
        <authorList>
            <person name="Steele M.I."/>
            <person name="Kwong W.K."/>
            <person name="Powell J.E."/>
            <person name="Whiteley M."/>
            <person name="Moran N.A."/>
        </authorList>
    </citation>
    <scope>NUCLEOTIDE SEQUENCE [LARGE SCALE GENOMIC DNA]</scope>
    <source>
        <strain evidence="31 32">App2-2</strain>
    </source>
</reference>
<protein>
    <recommendedName>
        <fullName evidence="6">Penicillin-binding protein 1A</fullName>
        <ecNumber evidence="24">2.4.99.28</ecNumber>
        <ecNumber evidence="5">3.4.16.4</ecNumber>
    </recommendedName>
</protein>
<evidence type="ECO:0000256" key="12">
    <source>
        <dbReference type="ARBA" id="ARBA00022679"/>
    </source>
</evidence>
<dbReference type="PANTHER" id="PTHR32282:SF27">
    <property type="entry name" value="PENICILLIN-BINDING PROTEIN 1A"/>
    <property type="match status" value="1"/>
</dbReference>
<keyword evidence="10" id="KW-0645">Protease</keyword>
<sequence length="781" mass="85597">MIRKLLLSTVGLLVGLGLFAAGLVAIAILATYPKLPSLEAVTHYQPKMPLTIYSADGKLMGQFGEERRAFTRINDFPQVLKDAVVAAEDKRFYEHGGVDFIGITRALISNMTGGVQSGASTITQQVARNFYLTNERTYTRKFNEALLAYKIEQKLTKDQILELYFNQIYLGQRAYGFAAASLAYFNKPVQKLDLAEAAILAGLPKAPSTFNPVVNPQRAKMRQRYILNNMVELGKITPAQAEAAFAEPLQYVHYQQAIDQNALYVAELVRQQMYEKYGDAAYTQGFRVYTTVNSQDQAVATQALRKVLTNFDKSSVYRGAEGFFDLSKIPDDIRDEQIEQYLANRSAVDGMLPAVVTALDSNSIVVYIAGVGESRIGGNSYNWIKRAIGNAKWGEASIRIGSVVHVRSDGKSFRVVQQPELQGAIVALDAQTGAVRALVGGYDYYRRSFNRATQAKRQPGSSFKPFIYSAAIAKGFTPATMVNDAPIVLPGLGAGGRAWTPKNSDGRYAGFITLRQALTASKNMVSIRILMAMGVDYARQYVQHFGFRSDQIPNSLSMALGSGQVTPMQMAEGFAIFANGGFKVSNYVIDRVYDSRGNLRAQMQPLVANQNAPLAIDPRNAYILYHMMKDVVNHGTAYGARALGRSDIAGKTGTTNDNKDAWFVGFNPNVVSAVYIGFDRPRSMGRSAFGGTIALPVWLDYMRYALKGKPIVNTPVPAGIVQKSGEYFLKEYQTTNPDLPLDNRADGPVTSRTNDNEGADDAGEIPIAPQSGNNGQLDSLF</sequence>
<dbReference type="EC" id="2.4.99.28" evidence="24"/>
<keyword evidence="19" id="KW-0472">Membrane</keyword>
<dbReference type="GO" id="GO:0009252">
    <property type="term" value="P:peptidoglycan biosynthetic process"/>
    <property type="evidence" value="ECO:0007669"/>
    <property type="project" value="UniProtKB-UniPathway"/>
</dbReference>
<gene>
    <name evidence="31" type="ORF">BGI32_01050</name>
</gene>
<keyword evidence="7" id="KW-1003">Cell membrane</keyword>
<dbReference type="FunFam" id="1.10.3810.10:FF:000003">
    <property type="entry name" value="Penicillin-binding protein 1a"/>
    <property type="match status" value="1"/>
</dbReference>
<evidence type="ECO:0000313" key="32">
    <source>
        <dbReference type="Proteomes" id="UP000231293"/>
    </source>
</evidence>
<dbReference type="GO" id="GO:0071555">
    <property type="term" value="P:cell wall organization"/>
    <property type="evidence" value="ECO:0007669"/>
    <property type="project" value="UniProtKB-KW"/>
</dbReference>
<organism evidence="31 32">
    <name type="scientific">Snodgrassella alvi</name>
    <dbReference type="NCBI Taxonomy" id="1196083"/>
    <lineage>
        <taxon>Bacteria</taxon>
        <taxon>Pseudomonadati</taxon>
        <taxon>Pseudomonadota</taxon>
        <taxon>Betaproteobacteria</taxon>
        <taxon>Neisseriales</taxon>
        <taxon>Neisseriaceae</taxon>
        <taxon>Snodgrassella</taxon>
    </lineage>
</organism>
<dbReference type="GO" id="GO:0006508">
    <property type="term" value="P:proteolysis"/>
    <property type="evidence" value="ECO:0007669"/>
    <property type="project" value="UniProtKB-KW"/>
</dbReference>
<comment type="similarity">
    <text evidence="3">In the C-terminal section; belongs to the transpeptidase family.</text>
</comment>
<evidence type="ECO:0000256" key="25">
    <source>
        <dbReference type="ARBA" id="ARBA00049902"/>
    </source>
</evidence>
<comment type="pathway">
    <text evidence="26">Glycan biosynthesis.</text>
</comment>
<dbReference type="PANTHER" id="PTHR32282">
    <property type="entry name" value="BINDING PROTEIN TRANSPEPTIDASE, PUTATIVE-RELATED"/>
    <property type="match status" value="1"/>
</dbReference>
<evidence type="ECO:0000256" key="6">
    <source>
        <dbReference type="ARBA" id="ARBA00018638"/>
    </source>
</evidence>
<dbReference type="EC" id="3.4.16.4" evidence="5"/>
<keyword evidence="9" id="KW-0121">Carboxypeptidase</keyword>
<keyword evidence="16" id="KW-0735">Signal-anchor</keyword>
<dbReference type="GO" id="GO:0005886">
    <property type="term" value="C:plasma membrane"/>
    <property type="evidence" value="ECO:0007669"/>
    <property type="project" value="UniProtKB-SubCell"/>
</dbReference>
<dbReference type="NCBIfam" id="TIGR02074">
    <property type="entry name" value="PBP_1a_fam"/>
    <property type="match status" value="1"/>
</dbReference>
<keyword evidence="17" id="KW-0573">Peptidoglycan synthesis</keyword>
<dbReference type="Pfam" id="PF00905">
    <property type="entry name" value="Transpeptidase"/>
    <property type="match status" value="1"/>
</dbReference>
<evidence type="ECO:0000256" key="10">
    <source>
        <dbReference type="ARBA" id="ARBA00022670"/>
    </source>
</evidence>
<keyword evidence="20" id="KW-0046">Antibiotic resistance</keyword>
<evidence type="ECO:0000256" key="4">
    <source>
        <dbReference type="ARBA" id="ARBA00007739"/>
    </source>
</evidence>
<evidence type="ECO:0000256" key="16">
    <source>
        <dbReference type="ARBA" id="ARBA00022968"/>
    </source>
</evidence>
<feature type="domain" description="Penicillin-binding protein OB-like" evidence="30">
    <location>
        <begin position="317"/>
        <end position="420"/>
    </location>
</feature>
<proteinExistence type="inferred from homology"/>
<dbReference type="InterPro" id="IPR001460">
    <property type="entry name" value="PCN-bd_Tpept"/>
</dbReference>
<comment type="caution">
    <text evidence="31">The sequence shown here is derived from an EMBL/GenBank/DDBJ whole genome shotgun (WGS) entry which is preliminary data.</text>
</comment>
<keyword evidence="15" id="KW-0133">Cell shape</keyword>
<evidence type="ECO:0000256" key="18">
    <source>
        <dbReference type="ARBA" id="ARBA00022989"/>
    </source>
</evidence>
<feature type="region of interest" description="Disordered" evidence="27">
    <location>
        <begin position="735"/>
        <end position="781"/>
    </location>
</feature>
<evidence type="ECO:0000256" key="21">
    <source>
        <dbReference type="ARBA" id="ARBA00023268"/>
    </source>
</evidence>
<keyword evidence="21" id="KW-0511">Multifunctional enzyme</keyword>
<dbReference type="InterPro" id="IPR001264">
    <property type="entry name" value="Glyco_trans_51"/>
</dbReference>
<keyword evidence="22" id="KW-0961">Cell wall biogenesis/degradation</keyword>
<comment type="similarity">
    <text evidence="4">In the N-terminal section; belongs to the glycosyltransferase 51 family.</text>
</comment>
<evidence type="ECO:0000259" key="30">
    <source>
        <dbReference type="Pfam" id="PF17092"/>
    </source>
</evidence>
<comment type="pathway">
    <text evidence="2">Cell wall biogenesis; peptidoglycan biosynthesis.</text>
</comment>
<dbReference type="FunFam" id="3.40.710.10:FF:000041">
    <property type="entry name" value="Penicillin-binding protein 1A"/>
    <property type="match status" value="1"/>
</dbReference>
<dbReference type="GO" id="GO:0046677">
    <property type="term" value="P:response to antibiotic"/>
    <property type="evidence" value="ECO:0007669"/>
    <property type="project" value="UniProtKB-KW"/>
</dbReference>
<dbReference type="Proteomes" id="UP000231293">
    <property type="component" value="Unassembled WGS sequence"/>
</dbReference>
<evidence type="ECO:0000256" key="13">
    <source>
        <dbReference type="ARBA" id="ARBA00022692"/>
    </source>
</evidence>
<dbReference type="GO" id="GO:0030288">
    <property type="term" value="C:outer membrane-bounded periplasmic space"/>
    <property type="evidence" value="ECO:0007669"/>
    <property type="project" value="TreeGrafter"/>
</dbReference>
<feature type="domain" description="Penicillin-binding protein transpeptidase" evidence="28">
    <location>
        <begin position="423"/>
        <end position="694"/>
    </location>
</feature>
<evidence type="ECO:0000256" key="22">
    <source>
        <dbReference type="ARBA" id="ARBA00023316"/>
    </source>
</evidence>
<dbReference type="InterPro" id="IPR012338">
    <property type="entry name" value="Beta-lactam/transpept-like"/>
</dbReference>
<accession>A0A2N9WWI2</accession>
<dbReference type="GO" id="GO:0008955">
    <property type="term" value="F:peptidoglycan glycosyltransferase activity"/>
    <property type="evidence" value="ECO:0007669"/>
    <property type="project" value="UniProtKB-EC"/>
</dbReference>
<dbReference type="Gene3D" id="1.10.3810.10">
    <property type="entry name" value="Biosynthetic peptidoglycan transglycosylase-like"/>
    <property type="match status" value="1"/>
</dbReference>
<evidence type="ECO:0000256" key="2">
    <source>
        <dbReference type="ARBA" id="ARBA00004752"/>
    </source>
</evidence>
<dbReference type="InterPro" id="IPR036950">
    <property type="entry name" value="PBP_transglycosylase"/>
</dbReference>
<evidence type="ECO:0000313" key="31">
    <source>
        <dbReference type="EMBL" id="PIT18461.1"/>
    </source>
</evidence>
<feature type="compositionally biased region" description="Polar residues" evidence="27">
    <location>
        <begin position="770"/>
        <end position="781"/>
    </location>
</feature>
<dbReference type="GO" id="GO:0008360">
    <property type="term" value="P:regulation of cell shape"/>
    <property type="evidence" value="ECO:0007669"/>
    <property type="project" value="UniProtKB-KW"/>
</dbReference>
<dbReference type="UniPathway" id="UPA00219"/>
<dbReference type="Pfam" id="PF17092">
    <property type="entry name" value="PCB_OB"/>
    <property type="match status" value="1"/>
</dbReference>
<feature type="domain" description="Glycosyl transferase family 51" evidence="29">
    <location>
        <begin position="57"/>
        <end position="230"/>
    </location>
</feature>
<evidence type="ECO:0000256" key="9">
    <source>
        <dbReference type="ARBA" id="ARBA00022645"/>
    </source>
</evidence>
<keyword evidence="14" id="KW-0378">Hydrolase</keyword>
<evidence type="ECO:0000259" key="29">
    <source>
        <dbReference type="Pfam" id="PF00912"/>
    </source>
</evidence>
<dbReference type="Gene3D" id="3.40.710.10">
    <property type="entry name" value="DD-peptidase/beta-lactamase superfamily"/>
    <property type="match status" value="2"/>
</dbReference>
<dbReference type="RefSeq" id="WP_100113018.1">
    <property type="nucleotide sequence ID" value="NZ_MDVB01000005.1"/>
</dbReference>
<evidence type="ECO:0000256" key="7">
    <source>
        <dbReference type="ARBA" id="ARBA00022475"/>
    </source>
</evidence>
<evidence type="ECO:0000256" key="26">
    <source>
        <dbReference type="ARBA" id="ARBA00060592"/>
    </source>
</evidence>
<evidence type="ECO:0000256" key="11">
    <source>
        <dbReference type="ARBA" id="ARBA00022676"/>
    </source>
</evidence>
<dbReference type="GO" id="GO:0008658">
    <property type="term" value="F:penicillin binding"/>
    <property type="evidence" value="ECO:0007669"/>
    <property type="project" value="InterPro"/>
</dbReference>
<evidence type="ECO:0000259" key="28">
    <source>
        <dbReference type="Pfam" id="PF00905"/>
    </source>
</evidence>
<keyword evidence="18" id="KW-1133">Transmembrane helix</keyword>
<evidence type="ECO:0000256" key="27">
    <source>
        <dbReference type="SAM" id="MobiDB-lite"/>
    </source>
</evidence>
<keyword evidence="8" id="KW-0997">Cell inner membrane</keyword>
<dbReference type="Pfam" id="PF00912">
    <property type="entry name" value="Transgly"/>
    <property type="match status" value="1"/>
</dbReference>
<dbReference type="AlphaFoldDB" id="A0A2N9WWI2"/>
<comment type="catalytic activity">
    <reaction evidence="23">
        <text>Preferential cleavage: (Ac)2-L-Lys-D-Ala-|-D-Ala. Also transpeptidation of peptidyl-alanyl moieties that are N-acyl substituents of D-alanine.</text>
        <dbReference type="EC" id="3.4.16.4"/>
    </reaction>
</comment>